<dbReference type="InterPro" id="IPR014903">
    <property type="entry name" value="DUF1796"/>
</dbReference>
<dbReference type="Pfam" id="PF08795">
    <property type="entry name" value="DUF1796"/>
    <property type="match status" value="1"/>
</dbReference>
<dbReference type="AlphaFoldDB" id="A0A6C0EXW3"/>
<name>A0A6C0EXW3_9ZZZZ</name>
<evidence type="ECO:0000313" key="1">
    <source>
        <dbReference type="EMBL" id="QHT32085.1"/>
    </source>
</evidence>
<reference evidence="1" key="1">
    <citation type="journal article" date="2020" name="Nature">
        <title>Giant virus diversity and host interactions through global metagenomics.</title>
        <authorList>
            <person name="Schulz F."/>
            <person name="Roux S."/>
            <person name="Paez-Espino D."/>
            <person name="Jungbluth S."/>
            <person name="Walsh D.A."/>
            <person name="Denef V.J."/>
            <person name="McMahon K.D."/>
            <person name="Konstantinidis K.T."/>
            <person name="Eloe-Fadrosh E.A."/>
            <person name="Kyrpides N.C."/>
            <person name="Woyke T."/>
        </authorList>
    </citation>
    <scope>NUCLEOTIDE SEQUENCE</scope>
    <source>
        <strain evidence="1">GVMAG-M-3300009159-65</strain>
    </source>
</reference>
<protein>
    <submittedName>
        <fullName evidence="1">Uncharacterized protein</fullName>
    </submittedName>
</protein>
<sequence length="248" mass="30338">MEFEHFCSLGTLCHSSLLLKRNKLKKCSYPFDWIYSNGDNILHCIKNGFKIFLDETYYININDNKCGHSYYHEKMFNHHNPLKKEDYNYYVRCVERFKTLLKCNKRKLFVMMYVNMKQDDIKNINKNMIKFNKRFSKHTTNYILLVIYHITNKEKNHYFEYNDNIHILYLYSSSSDGLQFDNEDDNLYLDNIMLKYKFKDIPIELNIFQLIITQIKKQIIKIHYHYQTHFLSPIFQLMNIQRHEIQKS</sequence>
<accession>A0A6C0EXW3</accession>
<organism evidence="1">
    <name type="scientific">viral metagenome</name>
    <dbReference type="NCBI Taxonomy" id="1070528"/>
    <lineage>
        <taxon>unclassified sequences</taxon>
        <taxon>metagenomes</taxon>
        <taxon>organismal metagenomes</taxon>
    </lineage>
</organism>
<dbReference type="EMBL" id="MN738930">
    <property type="protein sequence ID" value="QHT32085.1"/>
    <property type="molecule type" value="Genomic_DNA"/>
</dbReference>
<proteinExistence type="predicted"/>